<dbReference type="InterPro" id="IPR041442">
    <property type="entry name" value="PIH1D1/2/3_CS-like"/>
</dbReference>
<protein>
    <recommendedName>
        <fullName evidence="3">PIH1D1/2/3 CS-like domain-containing protein</fullName>
    </recommendedName>
</protein>
<sequence length="216" mass="24135">MRRLLNVTAVEGVQRQFNLCLGKTAQQASHLSQLIRSASEPFSRPIDPNSREEPQPSSDSSRNRAETVAREEAILRVVHTLKGTTYKGMARPAVIRRRRADYEQCQADLKRRTDEELKNCTDPAQRETLTKLSRLAQRSSADPPQSGPSKPSYTITYSSDFDLINCRDAPDVDPMRPPDRIRVSIKLPGLVSSNAVDLDLTSIRLSLSVSFSLVQS</sequence>
<feature type="region of interest" description="Disordered" evidence="2">
    <location>
        <begin position="40"/>
        <end position="68"/>
    </location>
</feature>
<evidence type="ECO:0000256" key="1">
    <source>
        <dbReference type="ARBA" id="ARBA00008511"/>
    </source>
</evidence>
<dbReference type="Pfam" id="PF18201">
    <property type="entry name" value="PIH1_CS"/>
    <property type="match status" value="1"/>
</dbReference>
<reference evidence="4" key="1">
    <citation type="submission" date="2019-05" db="EMBL/GenBank/DDBJ databases">
        <title>Annotation for the trematode Fasciolopsis buski.</title>
        <authorList>
            <person name="Choi Y.-J."/>
        </authorList>
    </citation>
    <scope>NUCLEOTIDE SEQUENCE</scope>
    <source>
        <strain evidence="4">HT</strain>
        <tissue evidence="4">Whole worm</tissue>
    </source>
</reference>
<comment type="caution">
    <text evidence="4">The sequence shown here is derived from an EMBL/GenBank/DDBJ whole genome shotgun (WGS) entry which is preliminary data.</text>
</comment>
<dbReference type="OrthoDB" id="546764at2759"/>
<name>A0A8E0RQN9_9TREM</name>
<evidence type="ECO:0000313" key="4">
    <source>
        <dbReference type="EMBL" id="KAA0185447.1"/>
    </source>
</evidence>
<feature type="compositionally biased region" description="Polar residues" evidence="2">
    <location>
        <begin position="136"/>
        <end position="153"/>
    </location>
</feature>
<dbReference type="EMBL" id="LUCM01010448">
    <property type="protein sequence ID" value="KAA0185447.1"/>
    <property type="molecule type" value="Genomic_DNA"/>
</dbReference>
<evidence type="ECO:0000313" key="5">
    <source>
        <dbReference type="Proteomes" id="UP000728185"/>
    </source>
</evidence>
<dbReference type="PANTHER" id="PTHR22997">
    <property type="entry name" value="PIH1 DOMAIN-CONTAINING PROTEIN 1"/>
    <property type="match status" value="1"/>
</dbReference>
<dbReference type="GO" id="GO:0005737">
    <property type="term" value="C:cytoplasm"/>
    <property type="evidence" value="ECO:0007669"/>
    <property type="project" value="TreeGrafter"/>
</dbReference>
<comment type="similarity">
    <text evidence="1">Belongs to the PIH1 family.</text>
</comment>
<dbReference type="Proteomes" id="UP000728185">
    <property type="component" value="Unassembled WGS sequence"/>
</dbReference>
<feature type="domain" description="PIH1D1/2/3 CS-like" evidence="3">
    <location>
        <begin position="148"/>
        <end position="208"/>
    </location>
</feature>
<gene>
    <name evidence="4" type="ORF">FBUS_11420</name>
</gene>
<organism evidence="4 5">
    <name type="scientific">Fasciolopsis buskii</name>
    <dbReference type="NCBI Taxonomy" id="27845"/>
    <lineage>
        <taxon>Eukaryota</taxon>
        <taxon>Metazoa</taxon>
        <taxon>Spiralia</taxon>
        <taxon>Lophotrochozoa</taxon>
        <taxon>Platyhelminthes</taxon>
        <taxon>Trematoda</taxon>
        <taxon>Digenea</taxon>
        <taxon>Plagiorchiida</taxon>
        <taxon>Echinostomata</taxon>
        <taxon>Echinostomatoidea</taxon>
        <taxon>Fasciolidae</taxon>
        <taxon>Fasciolopsis</taxon>
    </lineage>
</organism>
<proteinExistence type="inferred from homology"/>
<dbReference type="PANTHER" id="PTHR22997:SF0">
    <property type="entry name" value="PIH1 DOMAIN-CONTAINING PROTEIN 1"/>
    <property type="match status" value="1"/>
</dbReference>
<evidence type="ECO:0000259" key="3">
    <source>
        <dbReference type="Pfam" id="PF18201"/>
    </source>
</evidence>
<accession>A0A8E0RQN9</accession>
<dbReference type="AlphaFoldDB" id="A0A8E0RQN9"/>
<feature type="region of interest" description="Disordered" evidence="2">
    <location>
        <begin position="133"/>
        <end position="153"/>
    </location>
</feature>
<evidence type="ECO:0000256" key="2">
    <source>
        <dbReference type="SAM" id="MobiDB-lite"/>
    </source>
</evidence>
<keyword evidence="5" id="KW-1185">Reference proteome</keyword>
<dbReference type="InterPro" id="IPR050734">
    <property type="entry name" value="PIH1/Kintoun_subfamily"/>
</dbReference>